<sequence>MASSDFAIGMIFLFQTIVGILGNFFLLYHYTYLELTRYTVRPTDLILRHLTVANSLVLLSKGVPQTMAAFGLKHFLSDIGCKLVFYVHRVGRGVCIGNTCLLSIFQAITISPMNSWWAELKLQTHKFLGPSNVLCWILNLLVSIIIPMCVTHKWISKNNTRKMDLGYCYGVVDNGITHILHNIFLLSYDVSCVGLMIWASGSMVFILYRHQQRVQHIHSTNLSPRSSPESRVTQNILVLVITFVSFYTSSHILILYMVLFHNPSWWLVSTSALITACFPTVSPFVLMIRDRRILRVSSACLRRSAPLHTLFT</sequence>
<reference evidence="15" key="2">
    <citation type="submission" date="2025-09" db="UniProtKB">
        <authorList>
            <consortium name="Ensembl"/>
        </authorList>
    </citation>
    <scope>IDENTIFICATION</scope>
</reference>
<dbReference type="SUPFAM" id="SSF81321">
    <property type="entry name" value="Family A G protein-coupled receptor-like"/>
    <property type="match status" value="1"/>
</dbReference>
<keyword evidence="5 13" id="KW-0589">Pheromone response</keyword>
<comment type="similarity">
    <text evidence="3 13">Belongs to the G-protein coupled receptor 1 family.</text>
</comment>
<evidence type="ECO:0000256" key="8">
    <source>
        <dbReference type="ARBA" id="ARBA00023040"/>
    </source>
</evidence>
<keyword evidence="9 13" id="KW-0472">Membrane</keyword>
<reference evidence="15" key="1">
    <citation type="submission" date="2025-08" db="UniProtKB">
        <authorList>
            <consortium name="Ensembl"/>
        </authorList>
    </citation>
    <scope>IDENTIFICATION</scope>
</reference>
<evidence type="ECO:0000256" key="2">
    <source>
        <dbReference type="ARBA" id="ARBA00004651"/>
    </source>
</evidence>
<evidence type="ECO:0000256" key="7">
    <source>
        <dbReference type="ARBA" id="ARBA00022989"/>
    </source>
</evidence>
<dbReference type="InterPro" id="IPR017452">
    <property type="entry name" value="GPCR_Rhodpsn_7TM"/>
</dbReference>
<dbReference type="GO" id="GO:0005886">
    <property type="term" value="C:plasma membrane"/>
    <property type="evidence" value="ECO:0007669"/>
    <property type="project" value="UniProtKB-SubCell"/>
</dbReference>
<organism evidence="15 16">
    <name type="scientific">Spermophilus dauricus</name>
    <name type="common">Daurian ground squirrel</name>
    <dbReference type="NCBI Taxonomy" id="99837"/>
    <lineage>
        <taxon>Eukaryota</taxon>
        <taxon>Metazoa</taxon>
        <taxon>Chordata</taxon>
        <taxon>Craniata</taxon>
        <taxon>Vertebrata</taxon>
        <taxon>Euteleostomi</taxon>
        <taxon>Mammalia</taxon>
        <taxon>Eutheria</taxon>
        <taxon>Euarchontoglires</taxon>
        <taxon>Glires</taxon>
        <taxon>Rodentia</taxon>
        <taxon>Sciuromorpha</taxon>
        <taxon>Sciuridae</taxon>
        <taxon>Xerinae</taxon>
        <taxon>Marmotini</taxon>
        <taxon>Spermophilus</taxon>
    </lineage>
</organism>
<proteinExistence type="inferred from homology"/>
<feature type="transmembrane region" description="Helical" evidence="13">
    <location>
        <begin position="265"/>
        <end position="288"/>
    </location>
</feature>
<dbReference type="Gene3D" id="1.20.1070.10">
    <property type="entry name" value="Rhodopsin 7-helix transmembrane proteins"/>
    <property type="match status" value="1"/>
</dbReference>
<dbReference type="AlphaFoldDB" id="A0A8C9PXF5"/>
<evidence type="ECO:0000259" key="14">
    <source>
        <dbReference type="PROSITE" id="PS50262"/>
    </source>
</evidence>
<keyword evidence="4 13" id="KW-1003">Cell membrane</keyword>
<evidence type="ECO:0000313" key="15">
    <source>
        <dbReference type="Ensembl" id="ENSSDAP00000016960.1"/>
    </source>
</evidence>
<keyword evidence="10 13" id="KW-0675">Receptor</keyword>
<evidence type="ECO:0000256" key="5">
    <source>
        <dbReference type="ARBA" id="ARBA00022507"/>
    </source>
</evidence>
<dbReference type="PANTHER" id="PTHR24062">
    <property type="entry name" value="VOMERONASAL TYPE-1 RECEPTOR"/>
    <property type="match status" value="1"/>
</dbReference>
<dbReference type="Proteomes" id="UP000694422">
    <property type="component" value="Unplaced"/>
</dbReference>
<evidence type="ECO:0000256" key="4">
    <source>
        <dbReference type="ARBA" id="ARBA00022475"/>
    </source>
</evidence>
<evidence type="ECO:0000256" key="1">
    <source>
        <dbReference type="ARBA" id="ARBA00003878"/>
    </source>
</evidence>
<evidence type="ECO:0000256" key="9">
    <source>
        <dbReference type="ARBA" id="ARBA00023136"/>
    </source>
</evidence>
<feature type="transmembrane region" description="Helical" evidence="13">
    <location>
        <begin position="183"/>
        <end position="208"/>
    </location>
</feature>
<comment type="subcellular location">
    <subcellularLocation>
        <location evidence="2 13">Cell membrane</location>
        <topology evidence="2 13">Multi-pass membrane protein</topology>
    </subcellularLocation>
</comment>
<evidence type="ECO:0000256" key="13">
    <source>
        <dbReference type="RuleBase" id="RU364061"/>
    </source>
</evidence>
<evidence type="ECO:0000256" key="10">
    <source>
        <dbReference type="ARBA" id="ARBA00023170"/>
    </source>
</evidence>
<name>A0A8C9PXF5_SPEDA</name>
<evidence type="ECO:0000256" key="6">
    <source>
        <dbReference type="ARBA" id="ARBA00022692"/>
    </source>
</evidence>
<feature type="transmembrane region" description="Helical" evidence="13">
    <location>
        <begin position="133"/>
        <end position="155"/>
    </location>
</feature>
<dbReference type="GO" id="GO:0019236">
    <property type="term" value="P:response to pheromone"/>
    <property type="evidence" value="ECO:0007669"/>
    <property type="project" value="UniProtKB-KW"/>
</dbReference>
<comment type="function">
    <text evidence="1">Putative pheromone receptor.</text>
</comment>
<feature type="transmembrane region" description="Helical" evidence="13">
    <location>
        <begin position="6"/>
        <end position="28"/>
    </location>
</feature>
<keyword evidence="12 13" id="KW-0807">Transducer</keyword>
<keyword evidence="6 13" id="KW-0812">Transmembrane</keyword>
<dbReference type="GO" id="GO:0007606">
    <property type="term" value="P:sensory perception of chemical stimulus"/>
    <property type="evidence" value="ECO:0007669"/>
    <property type="project" value="UniProtKB-ARBA"/>
</dbReference>
<dbReference type="CDD" id="cd13949">
    <property type="entry name" value="7tm_V1R_pheromone"/>
    <property type="match status" value="1"/>
</dbReference>
<accession>A0A8C9PXF5</accession>
<evidence type="ECO:0000313" key="16">
    <source>
        <dbReference type="Proteomes" id="UP000694422"/>
    </source>
</evidence>
<keyword evidence="11" id="KW-0325">Glycoprotein</keyword>
<dbReference type="InterPro" id="IPR004072">
    <property type="entry name" value="Vmron_rcpt_1"/>
</dbReference>
<dbReference type="Ensembl" id="ENSSDAT00000019276.1">
    <property type="protein sequence ID" value="ENSSDAP00000016960.1"/>
    <property type="gene ID" value="ENSSDAG00000015354.1"/>
</dbReference>
<evidence type="ECO:0000256" key="11">
    <source>
        <dbReference type="ARBA" id="ARBA00023180"/>
    </source>
</evidence>
<feature type="domain" description="G-protein coupled receptors family 1 profile" evidence="14">
    <location>
        <begin position="22"/>
        <end position="286"/>
    </location>
</feature>
<dbReference type="FunFam" id="1.20.1070.10:FF:000033">
    <property type="entry name" value="Vomeronasal type-1 receptor"/>
    <property type="match status" value="1"/>
</dbReference>
<keyword evidence="16" id="KW-1185">Reference proteome</keyword>
<dbReference type="PROSITE" id="PS50262">
    <property type="entry name" value="G_PROTEIN_RECEP_F1_2"/>
    <property type="match status" value="1"/>
</dbReference>
<evidence type="ECO:0000256" key="3">
    <source>
        <dbReference type="ARBA" id="ARBA00010663"/>
    </source>
</evidence>
<protein>
    <recommendedName>
        <fullName evidence="13">Vomeronasal type-1 receptor</fullName>
    </recommendedName>
</protein>
<keyword evidence="7 13" id="KW-1133">Transmembrane helix</keyword>
<dbReference type="PRINTS" id="PR01534">
    <property type="entry name" value="VOMERONASL1R"/>
</dbReference>
<evidence type="ECO:0000256" key="12">
    <source>
        <dbReference type="ARBA" id="ARBA00023224"/>
    </source>
</evidence>
<keyword evidence="8 13" id="KW-0297">G-protein coupled receptor</keyword>
<dbReference type="GO" id="GO:0016503">
    <property type="term" value="F:pheromone receptor activity"/>
    <property type="evidence" value="ECO:0007669"/>
    <property type="project" value="InterPro"/>
</dbReference>
<feature type="transmembrane region" description="Helical" evidence="13">
    <location>
        <begin position="236"/>
        <end position="259"/>
    </location>
</feature>
<dbReference type="Pfam" id="PF03402">
    <property type="entry name" value="V1R"/>
    <property type="match status" value="1"/>
</dbReference>